<dbReference type="EMBL" id="CU928168">
    <property type="protein sequence ID" value="CAR22542.1"/>
    <property type="molecule type" value="Genomic_DNA"/>
</dbReference>
<dbReference type="OrthoDB" id="4080456at2759"/>
<evidence type="ECO:0000313" key="5">
    <source>
        <dbReference type="Proteomes" id="UP000002036"/>
    </source>
</evidence>
<dbReference type="PROSITE" id="PS50828">
    <property type="entry name" value="SMR"/>
    <property type="match status" value="1"/>
</dbReference>
<dbReference type="HOGENOM" id="CLU_590497_0_0_1"/>
<reference evidence="4 5" key="1">
    <citation type="journal article" date="2009" name="Genome Res.">
        <title>Comparative genomics of protoploid Saccharomycetaceae.</title>
        <authorList>
            <consortium name="The Genolevures Consortium"/>
            <person name="Souciet J.-L."/>
            <person name="Dujon B."/>
            <person name="Gaillardin C."/>
            <person name="Johnston M."/>
            <person name="Baret P.V."/>
            <person name="Cliften P."/>
            <person name="Sherman D.J."/>
            <person name="Weissenbach J."/>
            <person name="Westhof E."/>
            <person name="Wincker P."/>
            <person name="Jubin C."/>
            <person name="Poulain J."/>
            <person name="Barbe V."/>
            <person name="Segurens B."/>
            <person name="Artiguenave F."/>
            <person name="Anthouard V."/>
            <person name="Vacherie B."/>
            <person name="Val M.-E."/>
            <person name="Fulton R.S."/>
            <person name="Minx P."/>
            <person name="Wilson R."/>
            <person name="Durrens P."/>
            <person name="Jean G."/>
            <person name="Marck C."/>
            <person name="Martin T."/>
            <person name="Nikolski M."/>
            <person name="Rolland T."/>
            <person name="Seret M.-L."/>
            <person name="Casaregola S."/>
            <person name="Despons L."/>
            <person name="Fairhead C."/>
            <person name="Fischer G."/>
            <person name="Lafontaine I."/>
            <person name="Leh V."/>
            <person name="Lemaire M."/>
            <person name="de Montigny J."/>
            <person name="Neuveglise C."/>
            <person name="Thierry A."/>
            <person name="Blanc-Lenfle I."/>
            <person name="Bleykasten C."/>
            <person name="Diffels J."/>
            <person name="Fritsch E."/>
            <person name="Frangeul L."/>
            <person name="Goeffon A."/>
            <person name="Jauniaux N."/>
            <person name="Kachouri-Lafond R."/>
            <person name="Payen C."/>
            <person name="Potier S."/>
            <person name="Pribylova L."/>
            <person name="Ozanne C."/>
            <person name="Richard G.-F."/>
            <person name="Sacerdot C."/>
            <person name="Straub M.-L."/>
            <person name="Talla E."/>
        </authorList>
    </citation>
    <scope>NUCLEOTIDE SEQUENCE [LARGE SCALE GENOMIC DNA]</scope>
    <source>
        <strain evidence="5">ATCC 56472 / CBS 6340 / NRRL Y-8284</strain>
    </source>
</reference>
<dbReference type="STRING" id="559295.C5DGK0"/>
<gene>
    <name evidence="4" type="ordered locus">KLTH0D05962g</name>
</gene>
<dbReference type="FunCoup" id="C5DGK0">
    <property type="interactions" value="20"/>
</dbReference>
<dbReference type="CDD" id="cd14279">
    <property type="entry name" value="CUE"/>
    <property type="match status" value="1"/>
</dbReference>
<keyword evidence="5" id="KW-1185">Reference proteome</keyword>
<organism evidence="4 5">
    <name type="scientific">Lachancea thermotolerans (strain ATCC 56472 / CBS 6340 / NRRL Y-8284)</name>
    <name type="common">Yeast</name>
    <name type="synonym">Kluyveromyces thermotolerans</name>
    <dbReference type="NCBI Taxonomy" id="559295"/>
    <lineage>
        <taxon>Eukaryota</taxon>
        <taxon>Fungi</taxon>
        <taxon>Dikarya</taxon>
        <taxon>Ascomycota</taxon>
        <taxon>Saccharomycotina</taxon>
        <taxon>Saccharomycetes</taxon>
        <taxon>Saccharomycetales</taxon>
        <taxon>Saccharomycetaceae</taxon>
        <taxon>Lachancea</taxon>
    </lineage>
</organism>
<dbReference type="GO" id="GO:0043130">
    <property type="term" value="F:ubiquitin binding"/>
    <property type="evidence" value="ECO:0007669"/>
    <property type="project" value="InterPro"/>
</dbReference>
<dbReference type="GeneID" id="8295210"/>
<dbReference type="InParanoid" id="C5DGK0"/>
<proteinExistence type="predicted"/>
<protein>
    <submittedName>
        <fullName evidence="4">KLTH0D05962p</fullName>
    </submittedName>
</protein>
<accession>C5DGK0</accession>
<feature type="domain" description="Smr" evidence="2">
    <location>
        <begin position="364"/>
        <end position="455"/>
    </location>
</feature>
<dbReference type="OMA" id="NDDHESK"/>
<evidence type="ECO:0000256" key="1">
    <source>
        <dbReference type="SAM" id="MobiDB-lite"/>
    </source>
</evidence>
<dbReference type="InterPro" id="IPR002625">
    <property type="entry name" value="Smr_dom"/>
</dbReference>
<dbReference type="PANTHER" id="PTHR46535">
    <property type="entry name" value="NEDD4-BINDING PROTEIN 2"/>
    <property type="match status" value="1"/>
</dbReference>
<dbReference type="GO" id="GO:0004519">
    <property type="term" value="F:endonuclease activity"/>
    <property type="evidence" value="ECO:0007669"/>
    <property type="project" value="TreeGrafter"/>
</dbReference>
<dbReference type="KEGG" id="lth:KLTH0D05962g"/>
<evidence type="ECO:0000313" key="4">
    <source>
        <dbReference type="EMBL" id="CAR22542.1"/>
    </source>
</evidence>
<dbReference type="RefSeq" id="XP_002552980.1">
    <property type="nucleotide sequence ID" value="XM_002552934.1"/>
</dbReference>
<dbReference type="InterPro" id="IPR003892">
    <property type="entry name" value="CUE"/>
</dbReference>
<dbReference type="PANTHER" id="PTHR46535:SF1">
    <property type="entry name" value="NEDD4-BINDING PROTEIN 2"/>
    <property type="match status" value="1"/>
</dbReference>
<evidence type="ECO:0000259" key="3">
    <source>
        <dbReference type="PROSITE" id="PS51140"/>
    </source>
</evidence>
<name>C5DGK0_LACTC</name>
<dbReference type="Gene3D" id="3.30.1370.110">
    <property type="match status" value="1"/>
</dbReference>
<dbReference type="Proteomes" id="UP000002036">
    <property type="component" value="Chromosome D"/>
</dbReference>
<dbReference type="SMART" id="SM00463">
    <property type="entry name" value="SMR"/>
    <property type="match status" value="1"/>
</dbReference>
<feature type="region of interest" description="Disordered" evidence="1">
    <location>
        <begin position="53"/>
        <end position="73"/>
    </location>
</feature>
<dbReference type="InterPro" id="IPR036063">
    <property type="entry name" value="Smr_dom_sf"/>
</dbReference>
<evidence type="ECO:0000259" key="2">
    <source>
        <dbReference type="PROSITE" id="PS50828"/>
    </source>
</evidence>
<dbReference type="AlphaFoldDB" id="C5DGK0"/>
<feature type="domain" description="CUE" evidence="3">
    <location>
        <begin position="2"/>
        <end position="45"/>
    </location>
</feature>
<dbReference type="SUPFAM" id="SSF160443">
    <property type="entry name" value="SMR domain-like"/>
    <property type="match status" value="1"/>
</dbReference>
<dbReference type="InterPro" id="IPR052772">
    <property type="entry name" value="Endo/PolyKinase_Domain-Protein"/>
</dbReference>
<dbReference type="PROSITE" id="PS51140">
    <property type="entry name" value="CUE"/>
    <property type="match status" value="1"/>
</dbReference>
<dbReference type="eggNOG" id="KOG2401">
    <property type="taxonomic scope" value="Eukaryota"/>
</dbReference>
<dbReference type="GO" id="GO:0005634">
    <property type="term" value="C:nucleus"/>
    <property type="evidence" value="ECO:0007669"/>
    <property type="project" value="TreeGrafter"/>
</dbReference>
<sequence length="458" mass="50934">MMSSQDLALLAELFPSVNENKLRGTLKSAGGDAQVACSMILSEQETLNQMAKNSLSNNTDGRSEGEGMGSRHAKALSEENFPDENHTKARKGAVNLKKRMWRPIHSFTKGQSSRLELDQAAAVHSNAWVSATDSIQDIIHYTNAAPKSAQKAFYKKTLNSARAIIDIIYHYDEYAEDINGSRLPGDNEPEYGTPQRDFMKAGGRVQSPTGFAHKKKPVGLVFSADQERANIFSPRSEENYKYDSSSLEAKELNSIITNNPSLRAISPSFSKRALEFYEGDVERTTLTLIFIIEKNCAQYTFVDAASKAPSLNSQKNLSKVNKGSVKPRRMGAEIGGLDPSCFASDENYDRALLIIDNILTMYTADLHGFLPYEAELIAERCLNVWWTKELALREMNGQRLNQIKAINLAPFKIITGRGLHSVGGVSKVRIKVKKFLDTCLYSYTEEASYFIVEGKKKA</sequence>